<feature type="compositionally biased region" description="Low complexity" evidence="5">
    <location>
        <begin position="42"/>
        <end position="63"/>
    </location>
</feature>
<gene>
    <name evidence="7" type="ORF">C9374_010752</name>
</gene>
<dbReference type="GeneID" id="68103206"/>
<dbReference type="InterPro" id="IPR046342">
    <property type="entry name" value="CBS_dom_sf"/>
</dbReference>
<feature type="region of interest" description="Disordered" evidence="5">
    <location>
        <begin position="1"/>
        <end position="114"/>
    </location>
</feature>
<feature type="compositionally biased region" description="Basic and acidic residues" evidence="5">
    <location>
        <begin position="346"/>
        <end position="364"/>
    </location>
</feature>
<feature type="region of interest" description="Disordered" evidence="5">
    <location>
        <begin position="401"/>
        <end position="444"/>
    </location>
</feature>
<dbReference type="PANTHER" id="PTHR13780:SF35">
    <property type="entry name" value="LD22662P"/>
    <property type="match status" value="1"/>
</dbReference>
<dbReference type="InterPro" id="IPR000644">
    <property type="entry name" value="CBS_dom"/>
</dbReference>
<comment type="caution">
    <text evidence="7">The sequence shown here is derived from an EMBL/GenBank/DDBJ whole genome shotgun (WGS) entry which is preliminary data.</text>
</comment>
<dbReference type="Gene3D" id="3.10.580.10">
    <property type="entry name" value="CBS-domain"/>
    <property type="match status" value="2"/>
</dbReference>
<evidence type="ECO:0000313" key="7">
    <source>
        <dbReference type="EMBL" id="KAG2374468.1"/>
    </source>
</evidence>
<dbReference type="PROSITE" id="PS51371">
    <property type="entry name" value="CBS"/>
    <property type="match status" value="4"/>
</dbReference>
<feature type="region of interest" description="Disordered" evidence="5">
    <location>
        <begin position="131"/>
        <end position="165"/>
    </location>
</feature>
<dbReference type="EMBL" id="PYSW02000045">
    <property type="protein sequence ID" value="KAG2374468.1"/>
    <property type="molecule type" value="Genomic_DNA"/>
</dbReference>
<sequence>MSSNKHQNSNHYQHNKNSSKGSRSLDIHTLFKPSQRHESQKQPEPSSSSSSSTQKNNSDSVPPSFHPPPPNHSPQRKQRASVQHEPRFRIYETPPQWNHQHNHRESPTHHFHTSTSPHHFFPQWFKKFTNHHHHHHRNTSSPNEFEPHHHHGHPHDMSSYSYPPTPHRMEMSHPFSPTITSPTPELLTPHSTSPHHQKGKNMNNNLFLVRANQLSHHPASIEMYHEEDLHPYPLTPTNIRNPPFETLQLHHQKLSSSLHQHSPTEQHHHHEEDDLNSPISPTSSPLFNTNPDSPNQTLRRIITRFQHLFKSNTHPKAHEGGNGGFQHQQHHPHMKILPKLEVNFSHSEKDHPKSPTEAEAHAHEITSNNHQTEFNKKIISPQTPTSLVPSLLHPHLSPLSKVQAKPKHQHPQEDHPSRERSSLVEQQQQQQTLHLQHQKRHEAQKQAVLASLDTSQLVNTNTPHHDNVSLSEPTSVHHHHNLLSVLSPVSPQIHQPPHHHHRMDYFDSEPYPRPTAAQLHHPLHALHPRHTHHHGHPIHVSPQSPHHQHHHHPNHTGSIIEKEKSKKQPLVEESAKALEHPKKYSNQPPQRHHRFHRAEPKSNHQKIPIPTTDIVVCTQSSSLPTQEENTSSAQKSAQQQFTQTFFRRTSSDNLTPVSVSWNIQQPLNKNNSNNTNDTMNIPKKTTSQDDFYMEDSSLPESNVHAITQKPSRTTHIMSDEDGVIISSSPTSKPRVTTGQIQEEILDPIFDFFKTNTNYDLMPYSGKVIVFDIDLPVREAFQVAANNDISFASLWDSEKSCLVGMLTVTDLIDILLLFHNQMDVIQDLVTHKTIREWRAMQKRTRPDKLIYVTPEDTLLTSIHTLSKYSIHRLPVLSPKGALLHIITHSHLLAYLVQNLKFESPIFQYSLEDLGIGTYVNVVTAKMEMQLFAAVCLFAKYKVSAIPVVNDEGCVVDVFSRYDIVYFVRDGDYRLEMTLGEALKTRPRIPVFTCTKSESFEKVLRHLSTTRIHRLVCVDEYSRVVGIVSISDIFSFLMKKQEEILSREHDIELLHGADMVDEK</sequence>
<comment type="similarity">
    <text evidence="1">Belongs to the 5'-AMP-activated protein kinase gamma subunit family.</text>
</comment>
<feature type="region of interest" description="Disordered" evidence="5">
    <location>
        <begin position="346"/>
        <end position="374"/>
    </location>
</feature>
<feature type="compositionally biased region" description="Basic and acidic residues" evidence="5">
    <location>
        <begin position="560"/>
        <end position="582"/>
    </location>
</feature>
<evidence type="ECO:0000256" key="3">
    <source>
        <dbReference type="ARBA" id="ARBA00023122"/>
    </source>
</evidence>
<reference evidence="7 8" key="1">
    <citation type="journal article" date="2018" name="BMC Genomics">
        <title>The genome of Naegleria lovaniensis, the basis for a comparative approach to unravel pathogenicity factors of the human pathogenic amoeba N. fowleri.</title>
        <authorList>
            <person name="Liechti N."/>
            <person name="Schurch N."/>
            <person name="Bruggmann R."/>
            <person name="Wittwer M."/>
        </authorList>
    </citation>
    <scope>NUCLEOTIDE SEQUENCE [LARGE SCALE GENOMIC DNA]</scope>
    <source>
        <strain evidence="7 8">ATCC 30569</strain>
    </source>
</reference>
<feature type="compositionally biased region" description="Basic residues" evidence="5">
    <location>
        <begin position="521"/>
        <end position="537"/>
    </location>
</feature>
<name>A0AA88GFY3_NAELO</name>
<feature type="compositionally biased region" description="Basic and acidic residues" evidence="5">
    <location>
        <begin position="410"/>
        <end position="422"/>
    </location>
</feature>
<dbReference type="Pfam" id="PF00571">
    <property type="entry name" value="CBS"/>
    <property type="match status" value="4"/>
</dbReference>
<feature type="region of interest" description="Disordered" evidence="5">
    <location>
        <begin position="312"/>
        <end position="331"/>
    </location>
</feature>
<feature type="compositionally biased region" description="Polar residues" evidence="5">
    <location>
        <begin position="1"/>
        <end position="22"/>
    </location>
</feature>
<organism evidence="7 8">
    <name type="scientific">Naegleria lovaniensis</name>
    <name type="common">Amoeba</name>
    <dbReference type="NCBI Taxonomy" id="51637"/>
    <lineage>
        <taxon>Eukaryota</taxon>
        <taxon>Discoba</taxon>
        <taxon>Heterolobosea</taxon>
        <taxon>Tetramitia</taxon>
        <taxon>Eutetramitia</taxon>
        <taxon>Vahlkampfiidae</taxon>
        <taxon>Naegleria</taxon>
    </lineage>
</organism>
<evidence type="ECO:0000256" key="2">
    <source>
        <dbReference type="ARBA" id="ARBA00022737"/>
    </source>
</evidence>
<dbReference type="RefSeq" id="XP_044543642.1">
    <property type="nucleotide sequence ID" value="XM_044686331.1"/>
</dbReference>
<evidence type="ECO:0000256" key="1">
    <source>
        <dbReference type="ARBA" id="ARBA00006750"/>
    </source>
</evidence>
<evidence type="ECO:0000256" key="5">
    <source>
        <dbReference type="SAM" id="MobiDB-lite"/>
    </source>
</evidence>
<evidence type="ECO:0000259" key="6">
    <source>
        <dbReference type="PROSITE" id="PS51371"/>
    </source>
</evidence>
<keyword evidence="8" id="KW-1185">Reference proteome</keyword>
<dbReference type="SMART" id="SM00116">
    <property type="entry name" value="CBS"/>
    <property type="match status" value="4"/>
</dbReference>
<dbReference type="InterPro" id="IPR050511">
    <property type="entry name" value="AMPK_gamma/SDS23_families"/>
</dbReference>
<dbReference type="AlphaFoldDB" id="A0AA88GFY3"/>
<evidence type="ECO:0000256" key="4">
    <source>
        <dbReference type="PROSITE-ProRule" id="PRU00703"/>
    </source>
</evidence>
<feature type="region of interest" description="Disordered" evidence="5">
    <location>
        <begin position="251"/>
        <end position="295"/>
    </location>
</feature>
<feature type="domain" description="CBS" evidence="6">
    <location>
        <begin position="839"/>
        <end position="900"/>
    </location>
</feature>
<protein>
    <recommendedName>
        <fullName evidence="6">CBS domain-containing protein</fullName>
    </recommendedName>
</protein>
<dbReference type="PANTHER" id="PTHR13780">
    <property type="entry name" value="AMP-ACTIVATED PROTEIN KINASE, GAMMA REGULATORY SUBUNIT"/>
    <property type="match status" value="1"/>
</dbReference>
<dbReference type="Proteomes" id="UP000816034">
    <property type="component" value="Unassembled WGS sequence"/>
</dbReference>
<evidence type="ECO:0000313" key="8">
    <source>
        <dbReference type="Proteomes" id="UP000816034"/>
    </source>
</evidence>
<keyword evidence="2" id="KW-0677">Repeat</keyword>
<feature type="domain" description="CBS" evidence="6">
    <location>
        <begin position="983"/>
        <end position="1041"/>
    </location>
</feature>
<keyword evidence="3 4" id="KW-0129">CBS domain</keyword>
<feature type="compositionally biased region" description="Polar residues" evidence="5">
    <location>
        <begin position="277"/>
        <end position="295"/>
    </location>
</feature>
<feature type="compositionally biased region" description="Basic and acidic residues" evidence="5">
    <location>
        <begin position="262"/>
        <end position="272"/>
    </location>
</feature>
<feature type="domain" description="CBS" evidence="6">
    <location>
        <begin position="760"/>
        <end position="823"/>
    </location>
</feature>
<feature type="region of interest" description="Disordered" evidence="5">
    <location>
        <begin position="489"/>
        <end position="606"/>
    </location>
</feature>
<proteinExistence type="inferred from homology"/>
<feature type="compositionally biased region" description="Low complexity" evidence="5">
    <location>
        <begin position="426"/>
        <end position="435"/>
    </location>
</feature>
<dbReference type="SUPFAM" id="SSF54631">
    <property type="entry name" value="CBS-domain pair"/>
    <property type="match status" value="2"/>
</dbReference>
<accession>A0AA88GFY3</accession>
<feature type="domain" description="CBS" evidence="6">
    <location>
        <begin position="914"/>
        <end position="973"/>
    </location>
</feature>